<evidence type="ECO:0000313" key="3">
    <source>
        <dbReference type="Proteomes" id="UP000018454"/>
    </source>
</evidence>
<evidence type="ECO:0000256" key="1">
    <source>
        <dbReference type="SAM" id="MobiDB-lite"/>
    </source>
</evidence>
<gene>
    <name evidence="2" type="ORF">APO_1280</name>
</gene>
<protein>
    <submittedName>
        <fullName evidence="2">Uncharacterized protein</fullName>
    </submittedName>
</protein>
<dbReference type="Proteomes" id="UP000018454">
    <property type="component" value="Unassembled WGS sequence"/>
</dbReference>
<feature type="compositionally biased region" description="Basic residues" evidence="1">
    <location>
        <begin position="52"/>
        <end position="67"/>
    </location>
</feature>
<name>F1YTL4_9PROT</name>
<feature type="compositionally biased region" description="Low complexity" evidence="1">
    <location>
        <begin position="94"/>
        <end position="113"/>
    </location>
</feature>
<reference evidence="2 3" key="1">
    <citation type="journal article" date="2011" name="Science">
        <title>Drosophila microbiome modulates host developmental and metabolic homeostasis via insulin signaling.</title>
        <authorList>
            <person name="Shin S.C."/>
            <person name="Kim S.H."/>
            <person name="You H."/>
            <person name="Kim B."/>
            <person name="Kim A.C."/>
            <person name="Lee K.A."/>
            <person name="Yoon J.H."/>
            <person name="Ryu J.H."/>
            <person name="Lee W.J."/>
        </authorList>
    </citation>
    <scope>NUCLEOTIDE SEQUENCE [LARGE SCALE GENOMIC DNA]</scope>
    <source>
        <strain evidence="2 3">DM001</strain>
    </source>
</reference>
<organism evidence="2 3">
    <name type="scientific">Acetobacter pomorum DM001</name>
    <dbReference type="NCBI Taxonomy" id="945681"/>
    <lineage>
        <taxon>Bacteria</taxon>
        <taxon>Pseudomonadati</taxon>
        <taxon>Pseudomonadota</taxon>
        <taxon>Alphaproteobacteria</taxon>
        <taxon>Acetobacterales</taxon>
        <taxon>Acetobacteraceae</taxon>
        <taxon>Acetobacter</taxon>
    </lineage>
</organism>
<comment type="caution">
    <text evidence="2">The sequence shown here is derived from an EMBL/GenBank/DDBJ whole genome shotgun (WGS) entry which is preliminary data.</text>
</comment>
<proteinExistence type="predicted"/>
<sequence length="172" mass="18661">MLKSLNTESNTYLTPSLPILSVDNFLFPKISRKIEPKHRLLGASPPPARGLRPPRSRHARSPTRHPPTRPFRAALNGHANGVKSQSDDAFRIVSPSASSSPASAPLAPYGAPAPRSPDACNTRRTGKDHNLLKTHRHSDDLSAAHMSQHAFQTPQDGRTGVIMRGGWGYSVP</sequence>
<feature type="region of interest" description="Disordered" evidence="1">
    <location>
        <begin position="36"/>
        <end position="126"/>
    </location>
</feature>
<evidence type="ECO:0000313" key="2">
    <source>
        <dbReference type="EMBL" id="EGE47870.1"/>
    </source>
</evidence>
<accession>F1YTL4</accession>
<dbReference type="EMBL" id="AEUP01000024">
    <property type="protein sequence ID" value="EGE47870.1"/>
    <property type="molecule type" value="Genomic_DNA"/>
</dbReference>
<dbReference type="AlphaFoldDB" id="F1YTL4"/>